<evidence type="ECO:0000256" key="4">
    <source>
        <dbReference type="ARBA" id="ARBA00023125"/>
    </source>
</evidence>
<dbReference type="PROSITE" id="PS00032">
    <property type="entry name" value="ANTENNAPEDIA"/>
    <property type="match status" value="1"/>
</dbReference>
<feature type="DNA-binding region" description="Homeobox" evidence="7">
    <location>
        <begin position="152"/>
        <end position="211"/>
    </location>
</feature>
<dbReference type="InterPro" id="IPR001356">
    <property type="entry name" value="HD"/>
</dbReference>
<evidence type="ECO:0000256" key="5">
    <source>
        <dbReference type="ARBA" id="ARBA00023155"/>
    </source>
</evidence>
<dbReference type="PROSITE" id="PS00027">
    <property type="entry name" value="HOMEOBOX_1"/>
    <property type="match status" value="1"/>
</dbReference>
<dbReference type="InterPro" id="IPR017970">
    <property type="entry name" value="Homeobox_CS"/>
</dbReference>
<evidence type="ECO:0000256" key="3">
    <source>
        <dbReference type="ARBA" id="ARBA00022473"/>
    </source>
</evidence>
<comment type="subcellular location">
    <subcellularLocation>
        <location evidence="1 7 8">Nucleus</location>
    </subcellularLocation>
</comment>
<dbReference type="GO" id="GO:0009952">
    <property type="term" value="P:anterior/posterior pattern specification"/>
    <property type="evidence" value="ECO:0007669"/>
    <property type="project" value="TreeGrafter"/>
</dbReference>
<protein>
    <recommendedName>
        <fullName evidence="10">Homeobox domain-containing protein</fullName>
    </recommendedName>
</protein>
<evidence type="ECO:0000256" key="2">
    <source>
        <dbReference type="ARBA" id="ARBA00009107"/>
    </source>
</evidence>
<dbReference type="PANTHER" id="PTHR45659:SF10">
    <property type="entry name" value="HOMEOBOX PROTEIN HOX-A5"/>
    <property type="match status" value="1"/>
</dbReference>
<dbReference type="FunFam" id="1.10.10.60:FF:000055">
    <property type="entry name" value="Homeobox protein Hox-A5"/>
    <property type="match status" value="1"/>
</dbReference>
<comment type="similarity">
    <text evidence="2 9">Belongs to the Antp homeobox family.</text>
</comment>
<name>A0A813M1U6_9BILA</name>
<feature type="domain" description="Homeobox" evidence="10">
    <location>
        <begin position="150"/>
        <end position="210"/>
    </location>
</feature>
<sequence length="236" mass="27802">MTDFYSSNLSYPSIDITPYSSSSNTISTFNEFNYENFKFNKNLEANQIYDENFNVGSYLPNYSYLAENSNYMSNPCKETINFSKEENFKNQNYGNLAVISNSSSEATQNLNDKSVTSENLDSSFEETNDPKIYPWMKKSHGCSDYDSDFYDSKRTRTSYSRYQTLELEKEFHFNKYLTRRRRIEIAHSLNLTERQIKIWFQNRRMKWKKENKISSLNDVAKTNMAKGAAQPIYNQI</sequence>
<evidence type="ECO:0000256" key="1">
    <source>
        <dbReference type="ARBA" id="ARBA00004123"/>
    </source>
</evidence>
<dbReference type="PRINTS" id="PR00025">
    <property type="entry name" value="ANTENNAPEDIA"/>
</dbReference>
<evidence type="ECO:0000256" key="7">
    <source>
        <dbReference type="PROSITE-ProRule" id="PRU00108"/>
    </source>
</evidence>
<keyword evidence="12" id="KW-1185">Reference proteome</keyword>
<dbReference type="Gene3D" id="1.10.10.60">
    <property type="entry name" value="Homeodomain-like"/>
    <property type="match status" value="1"/>
</dbReference>
<dbReference type="InterPro" id="IPR050296">
    <property type="entry name" value="Antp_homeobox"/>
</dbReference>
<comment type="caution">
    <text evidence="11">The sequence shown here is derived from an EMBL/GenBank/DDBJ whole genome shotgun (WGS) entry which is preliminary data.</text>
</comment>
<evidence type="ECO:0000256" key="9">
    <source>
        <dbReference type="RuleBase" id="RU004442"/>
    </source>
</evidence>
<dbReference type="InterPro" id="IPR020479">
    <property type="entry name" value="HD_metazoa"/>
</dbReference>
<proteinExistence type="inferred from homology"/>
<dbReference type="EMBL" id="CAJNOC010000005">
    <property type="protein sequence ID" value="CAF0704124.1"/>
    <property type="molecule type" value="Genomic_DNA"/>
</dbReference>
<dbReference type="InterPro" id="IPR017995">
    <property type="entry name" value="Homeobox_antennapedia"/>
</dbReference>
<reference evidence="11" key="1">
    <citation type="submission" date="2021-02" db="EMBL/GenBank/DDBJ databases">
        <authorList>
            <person name="Nowell W R."/>
        </authorList>
    </citation>
    <scope>NUCLEOTIDE SEQUENCE</scope>
    <source>
        <strain evidence="11">Ploen Becks lab</strain>
    </source>
</reference>
<dbReference type="Proteomes" id="UP000663879">
    <property type="component" value="Unassembled WGS sequence"/>
</dbReference>
<dbReference type="PROSITE" id="PS50071">
    <property type="entry name" value="HOMEOBOX_2"/>
    <property type="match status" value="1"/>
</dbReference>
<dbReference type="GO" id="GO:0005634">
    <property type="term" value="C:nucleus"/>
    <property type="evidence" value="ECO:0007669"/>
    <property type="project" value="UniProtKB-SubCell"/>
</dbReference>
<dbReference type="GO" id="GO:0000981">
    <property type="term" value="F:DNA-binding transcription factor activity, RNA polymerase II-specific"/>
    <property type="evidence" value="ECO:0007669"/>
    <property type="project" value="InterPro"/>
</dbReference>
<dbReference type="CDD" id="cd00086">
    <property type="entry name" value="homeodomain"/>
    <property type="match status" value="1"/>
</dbReference>
<dbReference type="PANTHER" id="PTHR45659">
    <property type="entry name" value="HOMEOBOX PROTEIN HOX"/>
    <property type="match status" value="1"/>
</dbReference>
<dbReference type="Pfam" id="PF00046">
    <property type="entry name" value="Homeodomain"/>
    <property type="match status" value="1"/>
</dbReference>
<dbReference type="InterPro" id="IPR009057">
    <property type="entry name" value="Homeodomain-like_sf"/>
</dbReference>
<gene>
    <name evidence="11" type="ORF">OXX778_LOCUS113</name>
</gene>
<dbReference type="OrthoDB" id="6159439at2759"/>
<dbReference type="GO" id="GO:0000978">
    <property type="term" value="F:RNA polymerase II cis-regulatory region sequence-specific DNA binding"/>
    <property type="evidence" value="ECO:0007669"/>
    <property type="project" value="TreeGrafter"/>
</dbReference>
<keyword evidence="3" id="KW-0217">Developmental protein</keyword>
<dbReference type="PRINTS" id="PR00024">
    <property type="entry name" value="HOMEOBOX"/>
</dbReference>
<accession>A0A813M1U6</accession>
<organism evidence="11 12">
    <name type="scientific">Brachionus calyciflorus</name>
    <dbReference type="NCBI Taxonomy" id="104777"/>
    <lineage>
        <taxon>Eukaryota</taxon>
        <taxon>Metazoa</taxon>
        <taxon>Spiralia</taxon>
        <taxon>Gnathifera</taxon>
        <taxon>Rotifera</taxon>
        <taxon>Eurotatoria</taxon>
        <taxon>Monogononta</taxon>
        <taxon>Pseudotrocha</taxon>
        <taxon>Ploima</taxon>
        <taxon>Brachionidae</taxon>
        <taxon>Brachionus</taxon>
    </lineage>
</organism>
<dbReference type="SUPFAM" id="SSF46689">
    <property type="entry name" value="Homeodomain-like"/>
    <property type="match status" value="1"/>
</dbReference>
<dbReference type="InterPro" id="IPR001827">
    <property type="entry name" value="Homeobox_Antennapedia_CS"/>
</dbReference>
<dbReference type="AlphaFoldDB" id="A0A813M1U6"/>
<keyword evidence="6 7" id="KW-0539">Nucleus</keyword>
<evidence type="ECO:0000259" key="10">
    <source>
        <dbReference type="PROSITE" id="PS50071"/>
    </source>
</evidence>
<evidence type="ECO:0000256" key="8">
    <source>
        <dbReference type="RuleBase" id="RU000682"/>
    </source>
</evidence>
<evidence type="ECO:0000313" key="11">
    <source>
        <dbReference type="EMBL" id="CAF0704124.1"/>
    </source>
</evidence>
<evidence type="ECO:0000313" key="12">
    <source>
        <dbReference type="Proteomes" id="UP000663879"/>
    </source>
</evidence>
<keyword evidence="4 7" id="KW-0238">DNA-binding</keyword>
<keyword evidence="5 7" id="KW-0371">Homeobox</keyword>
<dbReference type="SMART" id="SM00389">
    <property type="entry name" value="HOX"/>
    <property type="match status" value="1"/>
</dbReference>
<evidence type="ECO:0000256" key="6">
    <source>
        <dbReference type="ARBA" id="ARBA00023242"/>
    </source>
</evidence>